<keyword evidence="2" id="KW-0240">DNA-directed RNA polymerase</keyword>
<dbReference type="Pfam" id="PF04963">
    <property type="entry name" value="Sigma54_CBD"/>
    <property type="match status" value="1"/>
</dbReference>
<evidence type="ECO:0000256" key="8">
    <source>
        <dbReference type="ARBA" id="ARBA00023163"/>
    </source>
</evidence>
<dbReference type="PANTHER" id="PTHR32248">
    <property type="entry name" value="RNA POLYMERASE SIGMA-54 FACTOR"/>
    <property type="match status" value="1"/>
</dbReference>
<evidence type="ECO:0000256" key="5">
    <source>
        <dbReference type="ARBA" id="ARBA00023015"/>
    </source>
</evidence>
<dbReference type="Pfam" id="PF00309">
    <property type="entry name" value="Sigma54_AID"/>
    <property type="match status" value="1"/>
</dbReference>
<dbReference type="Proteomes" id="UP000257143">
    <property type="component" value="Unassembled WGS sequence"/>
</dbReference>
<evidence type="ECO:0000259" key="9">
    <source>
        <dbReference type="Pfam" id="PF04552"/>
    </source>
</evidence>
<feature type="domain" description="RNA polymerase sigma factor 54 core-binding" evidence="10">
    <location>
        <begin position="76"/>
        <end position="256"/>
    </location>
</feature>
<dbReference type="PRINTS" id="PR00045">
    <property type="entry name" value="SIGMA54FCT"/>
</dbReference>
<proteinExistence type="inferred from homology"/>
<evidence type="ECO:0000259" key="10">
    <source>
        <dbReference type="Pfam" id="PF04963"/>
    </source>
</evidence>
<dbReference type="RefSeq" id="WP_115774364.1">
    <property type="nucleotide sequence ID" value="NZ_PIOC01000024.1"/>
</dbReference>
<evidence type="ECO:0000256" key="6">
    <source>
        <dbReference type="ARBA" id="ARBA00023082"/>
    </source>
</evidence>
<gene>
    <name evidence="11" type="primary">rpoN</name>
    <name evidence="11" type="ORF">CWR48_16105</name>
</gene>
<sequence length="431" mass="49801">MKPRLVQQQSLQWKLNQSLIQSIHILQLPGMELLDYLGELSNENPLMDAINYDYEIEHYRASHVNTPDIGEINPVQYSMYEQLRNQLYTLSFPKELEPIIDFGIDSLNHDGYLEIELEQWADACDTTLKRARDALAMIQSLEPAGIGARSLSECIMLQLKAMNIEDTFILNLMDEHLEWIATNNSAAISKHYQVEEERALAIIERMKRCHPKPGQLLGSQHSDYIIPEASIFKENGSWEITFHKWAAPTIKINDEYGKLLTMDKDTTNYLKEKYKQIEVLQQAIAYRTSTLEQIIQMIIEKQSTFFENGPQHLKPLTLREIALELDIHVSTVSRAIKQKYVQTDHGVLPIKFFLQTGIRQTDGKEMAAVAIKQRIYELIQAEHKSRPLSDETICRKLKEDFGIEIARRTIMKYRGQLQIPSSLKRKRGGKC</sequence>
<keyword evidence="6" id="KW-0731">Sigma factor</keyword>
<dbReference type="Pfam" id="PF04552">
    <property type="entry name" value="Sigma54_DBD"/>
    <property type="match status" value="1"/>
</dbReference>
<accession>A0A3D8PKG0</accession>
<dbReference type="GO" id="GO:0000428">
    <property type="term" value="C:DNA-directed RNA polymerase complex"/>
    <property type="evidence" value="ECO:0007669"/>
    <property type="project" value="UniProtKB-KW"/>
</dbReference>
<comment type="similarity">
    <text evidence="1">Belongs to the sigma-54 factor family.</text>
</comment>
<evidence type="ECO:0000256" key="1">
    <source>
        <dbReference type="ARBA" id="ARBA00008798"/>
    </source>
</evidence>
<dbReference type="NCBIfam" id="TIGR02395">
    <property type="entry name" value="rpoN_sigma"/>
    <property type="match status" value="1"/>
</dbReference>
<dbReference type="PROSITE" id="PS50044">
    <property type="entry name" value="SIGMA54_3"/>
    <property type="match status" value="1"/>
</dbReference>
<dbReference type="PANTHER" id="PTHR32248:SF4">
    <property type="entry name" value="RNA POLYMERASE SIGMA-54 FACTOR"/>
    <property type="match status" value="1"/>
</dbReference>
<dbReference type="PROSITE" id="PS00717">
    <property type="entry name" value="SIGMA54_1"/>
    <property type="match status" value="1"/>
</dbReference>
<evidence type="ECO:0000313" key="11">
    <source>
        <dbReference type="EMBL" id="RDW16566.1"/>
    </source>
</evidence>
<name>A0A3D8PKG0_9BACI</name>
<dbReference type="EMBL" id="PIOC01000024">
    <property type="protein sequence ID" value="RDW16566.1"/>
    <property type="molecule type" value="Genomic_DNA"/>
</dbReference>
<dbReference type="GO" id="GO:0016987">
    <property type="term" value="F:sigma factor activity"/>
    <property type="evidence" value="ECO:0007669"/>
    <property type="project" value="UniProtKB-KW"/>
</dbReference>
<dbReference type="GO" id="GO:0003677">
    <property type="term" value="F:DNA binding"/>
    <property type="evidence" value="ECO:0007669"/>
    <property type="project" value="UniProtKB-KW"/>
</dbReference>
<evidence type="ECO:0000256" key="2">
    <source>
        <dbReference type="ARBA" id="ARBA00022478"/>
    </source>
</evidence>
<dbReference type="Gene3D" id="1.10.10.1330">
    <property type="entry name" value="RNA polymerase sigma-54 factor, core-binding domain"/>
    <property type="match status" value="1"/>
</dbReference>
<keyword evidence="12" id="KW-1185">Reference proteome</keyword>
<reference evidence="12" key="1">
    <citation type="submission" date="2017-11" db="EMBL/GenBank/DDBJ databases">
        <authorList>
            <person name="Zhu W."/>
        </authorList>
    </citation>
    <scope>NUCLEOTIDE SEQUENCE [LARGE SCALE GENOMIC DNA]</scope>
    <source>
        <strain evidence="12">CAU 1183</strain>
    </source>
</reference>
<dbReference type="OrthoDB" id="9814402at2"/>
<keyword evidence="7" id="KW-0238">DNA-binding</keyword>
<keyword evidence="3" id="KW-0808">Transferase</keyword>
<evidence type="ECO:0000256" key="4">
    <source>
        <dbReference type="ARBA" id="ARBA00022695"/>
    </source>
</evidence>
<dbReference type="GO" id="GO:0001216">
    <property type="term" value="F:DNA-binding transcription activator activity"/>
    <property type="evidence" value="ECO:0007669"/>
    <property type="project" value="InterPro"/>
</dbReference>
<keyword evidence="8" id="KW-0804">Transcription</keyword>
<dbReference type="InterPro" id="IPR038709">
    <property type="entry name" value="RpoN_core-bd_sf"/>
</dbReference>
<dbReference type="InterPro" id="IPR007046">
    <property type="entry name" value="RNA_pol_sigma_54_core-bd"/>
</dbReference>
<dbReference type="InterPro" id="IPR000394">
    <property type="entry name" value="RNA_pol_sigma_54"/>
</dbReference>
<feature type="domain" description="RNA polymerase sigma factor 54 DNA-binding" evidence="9">
    <location>
        <begin position="268"/>
        <end position="427"/>
    </location>
</feature>
<dbReference type="GO" id="GO:0006352">
    <property type="term" value="P:DNA-templated transcription initiation"/>
    <property type="evidence" value="ECO:0007669"/>
    <property type="project" value="InterPro"/>
</dbReference>
<comment type="caution">
    <text evidence="11">The sequence shown here is derived from an EMBL/GenBank/DDBJ whole genome shotgun (WGS) entry which is preliminary data.</text>
</comment>
<dbReference type="AlphaFoldDB" id="A0A3D8PKG0"/>
<dbReference type="PIRSF" id="PIRSF000774">
    <property type="entry name" value="RpoN"/>
    <property type="match status" value="1"/>
</dbReference>
<dbReference type="InterPro" id="IPR007634">
    <property type="entry name" value="RNA_pol_sigma_54_DNA-bd"/>
</dbReference>
<keyword evidence="4" id="KW-0548">Nucleotidyltransferase</keyword>
<evidence type="ECO:0000256" key="7">
    <source>
        <dbReference type="ARBA" id="ARBA00023125"/>
    </source>
</evidence>
<evidence type="ECO:0000256" key="3">
    <source>
        <dbReference type="ARBA" id="ARBA00022679"/>
    </source>
</evidence>
<protein>
    <submittedName>
        <fullName evidence="11">RNA polymerase sigma-54 factor</fullName>
    </submittedName>
</protein>
<dbReference type="Gene3D" id="1.10.10.60">
    <property type="entry name" value="Homeodomain-like"/>
    <property type="match status" value="1"/>
</dbReference>
<keyword evidence="5" id="KW-0805">Transcription regulation</keyword>
<organism evidence="11 12">
    <name type="scientific">Oceanobacillus arenosus</name>
    <dbReference type="NCBI Taxonomy" id="1229153"/>
    <lineage>
        <taxon>Bacteria</taxon>
        <taxon>Bacillati</taxon>
        <taxon>Bacillota</taxon>
        <taxon>Bacilli</taxon>
        <taxon>Bacillales</taxon>
        <taxon>Bacillaceae</taxon>
        <taxon>Oceanobacillus</taxon>
    </lineage>
</organism>
<evidence type="ECO:0000313" key="12">
    <source>
        <dbReference type="Proteomes" id="UP000257143"/>
    </source>
</evidence>
<dbReference type="GO" id="GO:0016779">
    <property type="term" value="F:nucleotidyltransferase activity"/>
    <property type="evidence" value="ECO:0007669"/>
    <property type="project" value="UniProtKB-KW"/>
</dbReference>